<feature type="domain" description="Glycosyltransferase 2-like" evidence="1">
    <location>
        <begin position="40"/>
        <end position="161"/>
    </location>
</feature>
<dbReference type="PANTHER" id="PTHR22916">
    <property type="entry name" value="GLYCOSYLTRANSFERASE"/>
    <property type="match status" value="1"/>
</dbReference>
<sequence length="345" mass="39887">MRTIENLPTPPSNKSGWPWNKPNPILLKTMANGSDWPKISIVTPSYNQGEFIEETIRSVLLQGYPNLEYIIIDGGSTDNTVDILKKYEDYISYWVSEPDGGQSHALNKGFQKATGDLIGWQNSDDYYAPGVFQYIAEVSQICDADVFYGTVDVINNDRNVMLTLGVQDFELEKMLPLFNLGNQSMFFRSKIFEDGLYISEKFDHFMDFDFFWRLIINEYIFCFVAQSHGYLRIHDKTKGTNQIDKASKELFETYKTPYLDDEKNVIPIEFKKKLLKAMKSVCLDNFAKSRDSIFRNQVRQIITISGWKFIDIDLYLKYLVSYLGLGATLQKTKRILKIPPSVYNI</sequence>
<organism evidence="2 3">
    <name type="scientific">Roseofilum acuticapitatum BLCC-M154</name>
    <dbReference type="NCBI Taxonomy" id="3022444"/>
    <lineage>
        <taxon>Bacteria</taxon>
        <taxon>Bacillati</taxon>
        <taxon>Cyanobacteriota</taxon>
        <taxon>Cyanophyceae</taxon>
        <taxon>Desertifilales</taxon>
        <taxon>Desertifilaceae</taxon>
        <taxon>Roseofilum</taxon>
        <taxon>Roseofilum acuticapitatum</taxon>
    </lineage>
</organism>
<name>A0ABT7AMK1_9CYAN</name>
<accession>A0ABT7AMK1</accession>
<dbReference type="EMBL" id="JAQOSP010000006">
    <property type="protein sequence ID" value="MDJ1168120.1"/>
    <property type="molecule type" value="Genomic_DNA"/>
</dbReference>
<gene>
    <name evidence="2" type="ORF">PMG71_01610</name>
</gene>
<dbReference type="CDD" id="cd06433">
    <property type="entry name" value="GT_2_WfgS_like"/>
    <property type="match status" value="1"/>
</dbReference>
<protein>
    <submittedName>
        <fullName evidence="2">Glycosyltransferase family 2 protein</fullName>
    </submittedName>
</protein>
<dbReference type="Gene3D" id="3.90.550.10">
    <property type="entry name" value="Spore Coat Polysaccharide Biosynthesis Protein SpsA, Chain A"/>
    <property type="match status" value="1"/>
</dbReference>
<dbReference type="InterPro" id="IPR029044">
    <property type="entry name" value="Nucleotide-diphossugar_trans"/>
</dbReference>
<dbReference type="PANTHER" id="PTHR22916:SF65">
    <property type="entry name" value="SLR1065 PROTEIN"/>
    <property type="match status" value="1"/>
</dbReference>
<dbReference type="Proteomes" id="UP001235303">
    <property type="component" value="Unassembled WGS sequence"/>
</dbReference>
<evidence type="ECO:0000259" key="1">
    <source>
        <dbReference type="Pfam" id="PF00535"/>
    </source>
</evidence>
<dbReference type="SUPFAM" id="SSF53448">
    <property type="entry name" value="Nucleotide-diphospho-sugar transferases"/>
    <property type="match status" value="1"/>
</dbReference>
<dbReference type="InterPro" id="IPR001173">
    <property type="entry name" value="Glyco_trans_2-like"/>
</dbReference>
<evidence type="ECO:0000313" key="3">
    <source>
        <dbReference type="Proteomes" id="UP001235303"/>
    </source>
</evidence>
<evidence type="ECO:0000313" key="2">
    <source>
        <dbReference type="EMBL" id="MDJ1168120.1"/>
    </source>
</evidence>
<comment type="caution">
    <text evidence="2">The sequence shown here is derived from an EMBL/GenBank/DDBJ whole genome shotgun (WGS) entry which is preliminary data.</text>
</comment>
<keyword evidence="3" id="KW-1185">Reference proteome</keyword>
<dbReference type="Pfam" id="PF00535">
    <property type="entry name" value="Glycos_transf_2"/>
    <property type="match status" value="1"/>
</dbReference>
<reference evidence="2 3" key="1">
    <citation type="submission" date="2023-01" db="EMBL/GenBank/DDBJ databases">
        <title>Novel diversity within Roseofilum (Cyanobacteria; Desertifilaceae) from marine benthic mats with descriptions of four novel species.</title>
        <authorList>
            <person name="Wang Y."/>
            <person name="Berthold D.E."/>
            <person name="Hu J."/>
            <person name="Lefler F.W."/>
            <person name="Laughinghouse H.D. IV."/>
        </authorList>
    </citation>
    <scope>NUCLEOTIDE SEQUENCE [LARGE SCALE GENOMIC DNA]</scope>
    <source>
        <strain evidence="2 3">BLCC-M154</strain>
    </source>
</reference>
<dbReference type="RefSeq" id="WP_283751887.1">
    <property type="nucleotide sequence ID" value="NZ_JAQOSP010000006.1"/>
</dbReference>
<proteinExistence type="predicted"/>